<dbReference type="Pfam" id="PF22483">
    <property type="entry name" value="Mu-transpos_C_2"/>
    <property type="match status" value="1"/>
</dbReference>
<reference evidence="3 4" key="1">
    <citation type="submission" date="2024-09" db="EMBL/GenBank/DDBJ databases">
        <authorList>
            <person name="Sun Q."/>
            <person name="Mori K."/>
        </authorList>
    </citation>
    <scope>NUCLEOTIDE SEQUENCE [LARGE SCALE GENOMIC DNA]</scope>
    <source>
        <strain evidence="3 4">JCM 3331</strain>
    </source>
</reference>
<evidence type="ECO:0000256" key="1">
    <source>
        <dbReference type="SAM" id="MobiDB-lite"/>
    </source>
</evidence>
<comment type="caution">
    <text evidence="3">The sequence shown here is derived from an EMBL/GenBank/DDBJ whole genome shotgun (WGS) entry which is preliminary data.</text>
</comment>
<proteinExistence type="predicted"/>
<dbReference type="InterPro" id="IPR054353">
    <property type="entry name" value="IstA-like_C"/>
</dbReference>
<dbReference type="PANTHER" id="PTHR35004:SF8">
    <property type="entry name" value="TRANSPOSASE RV3428C-RELATED"/>
    <property type="match status" value="1"/>
</dbReference>
<evidence type="ECO:0000313" key="4">
    <source>
        <dbReference type="Proteomes" id="UP001589710"/>
    </source>
</evidence>
<dbReference type="InterPro" id="IPR012337">
    <property type="entry name" value="RNaseH-like_sf"/>
</dbReference>
<sequence length="116" mass="12972">MPAPRPGGQGPIERANGYLETSFLPGRVFTSPVDFNTQLAAWLEVANRRVHRTLQARPAERWEADRAAMPPLPPTAPLGRWQTSVRIGRDHYIRLDTCEYSVDPAAIGRIVSMPPR</sequence>
<feature type="region of interest" description="Disordered" evidence="1">
    <location>
        <begin position="61"/>
        <end position="80"/>
    </location>
</feature>
<accession>A0ABV5R7Z2</accession>
<organism evidence="3 4">
    <name type="scientific">Streptomyces yanii</name>
    <dbReference type="NCBI Taxonomy" id="78510"/>
    <lineage>
        <taxon>Bacteria</taxon>
        <taxon>Bacillati</taxon>
        <taxon>Actinomycetota</taxon>
        <taxon>Actinomycetes</taxon>
        <taxon>Kitasatosporales</taxon>
        <taxon>Streptomycetaceae</taxon>
        <taxon>Streptomyces</taxon>
    </lineage>
</organism>
<keyword evidence="4" id="KW-1185">Reference proteome</keyword>
<feature type="domain" description="Transposase for insertion sequence element IS21-like C-terminal" evidence="2">
    <location>
        <begin position="72"/>
        <end position="112"/>
    </location>
</feature>
<evidence type="ECO:0000259" key="2">
    <source>
        <dbReference type="Pfam" id="PF22483"/>
    </source>
</evidence>
<dbReference type="Proteomes" id="UP001589710">
    <property type="component" value="Unassembled WGS sequence"/>
</dbReference>
<dbReference type="RefSeq" id="WP_345509699.1">
    <property type="nucleotide sequence ID" value="NZ_BAAAXD010000003.1"/>
</dbReference>
<name>A0ABV5R7Z2_9ACTN</name>
<dbReference type="InterPro" id="IPR036397">
    <property type="entry name" value="RNaseH_sf"/>
</dbReference>
<evidence type="ECO:0000313" key="3">
    <source>
        <dbReference type="EMBL" id="MFB9573902.1"/>
    </source>
</evidence>
<dbReference type="PANTHER" id="PTHR35004">
    <property type="entry name" value="TRANSPOSASE RV3428C-RELATED"/>
    <property type="match status" value="1"/>
</dbReference>
<dbReference type="EMBL" id="JBHMCG010000075">
    <property type="protein sequence ID" value="MFB9573902.1"/>
    <property type="molecule type" value="Genomic_DNA"/>
</dbReference>
<protein>
    <recommendedName>
        <fullName evidence="2">Transposase for insertion sequence element IS21-like C-terminal domain-containing protein</fullName>
    </recommendedName>
</protein>
<dbReference type="SUPFAM" id="SSF53098">
    <property type="entry name" value="Ribonuclease H-like"/>
    <property type="match status" value="1"/>
</dbReference>
<gene>
    <name evidence="3" type="ORF">ACFFTL_16690</name>
</gene>
<dbReference type="Gene3D" id="3.30.420.10">
    <property type="entry name" value="Ribonuclease H-like superfamily/Ribonuclease H"/>
    <property type="match status" value="1"/>
</dbReference>